<dbReference type="InterPro" id="IPR003594">
    <property type="entry name" value="HATPase_dom"/>
</dbReference>
<dbReference type="GO" id="GO:0004673">
    <property type="term" value="F:protein histidine kinase activity"/>
    <property type="evidence" value="ECO:0007669"/>
    <property type="project" value="UniProtKB-EC"/>
</dbReference>
<keyword evidence="3" id="KW-0808">Transferase</keyword>
<protein>
    <recommendedName>
        <fullName evidence="2">histidine kinase</fullName>
        <ecNumber evidence="2">2.7.13.3</ecNumber>
    </recommendedName>
</protein>
<evidence type="ECO:0000256" key="3">
    <source>
        <dbReference type="ARBA" id="ARBA00022679"/>
    </source>
</evidence>
<keyword evidence="4 8" id="KW-0418">Kinase</keyword>
<dbReference type="SUPFAM" id="SSF55874">
    <property type="entry name" value="ATPase domain of HSP90 chaperone/DNA topoisomerase II/histidine kinase"/>
    <property type="match status" value="1"/>
</dbReference>
<keyword evidence="6" id="KW-1133">Transmembrane helix</keyword>
<evidence type="ECO:0000313" key="8">
    <source>
        <dbReference type="EMBL" id="AGS53841.1"/>
    </source>
</evidence>
<evidence type="ECO:0000256" key="6">
    <source>
        <dbReference type="SAM" id="Phobius"/>
    </source>
</evidence>
<dbReference type="EC" id="2.7.13.3" evidence="2"/>
<dbReference type="CDD" id="cd16917">
    <property type="entry name" value="HATPase_UhpB-NarQ-NarX-like"/>
    <property type="match status" value="1"/>
</dbReference>
<name>A0A806KNR4_9BACT</name>
<dbReference type="PANTHER" id="PTHR24421">
    <property type="entry name" value="NITRATE/NITRITE SENSOR PROTEIN NARX-RELATED"/>
    <property type="match status" value="1"/>
</dbReference>
<dbReference type="AlphaFoldDB" id="A0A806KNR4"/>
<feature type="transmembrane region" description="Helical" evidence="6">
    <location>
        <begin position="12"/>
        <end position="32"/>
    </location>
</feature>
<reference evidence="8" key="1">
    <citation type="submission" date="2012-03" db="EMBL/GenBank/DDBJ databases">
        <title>Functional metagenomics reveals considerable lignocellulase gene clusters in the gut microbiome of a wood-feeding higher termite.</title>
        <authorList>
            <person name="Liu N."/>
        </authorList>
    </citation>
    <scope>NUCLEOTIDE SEQUENCE</scope>
</reference>
<evidence type="ECO:0000256" key="5">
    <source>
        <dbReference type="ARBA" id="ARBA00023012"/>
    </source>
</evidence>
<dbReference type="InterPro" id="IPR050482">
    <property type="entry name" value="Sensor_HK_TwoCompSys"/>
</dbReference>
<evidence type="ECO:0000259" key="7">
    <source>
        <dbReference type="SMART" id="SM00387"/>
    </source>
</evidence>
<sequence>MPFDAAIYSRLIWVFVIVFTALMPLICLLLLVKRSVEEEEYQSRVFSNQVIEGMETERQRIVLELHDMVLPLVNDAAVSERIRSICNELIPPDFARLSLSDSLRSLCAQFTKRTGIECVCSIEESLDFSFLGAEKQLHLYRIVQEALTNIKKHSGAEKAVVIARQSDQGNGNILICVSDDGRGLTQDAQDGANRQPSAAEGIGMKTMKQRAAIVGADLQFIGEEGNGLTVRVEISNEQ</sequence>
<dbReference type="InterPro" id="IPR036890">
    <property type="entry name" value="HATPase_C_sf"/>
</dbReference>
<dbReference type="Pfam" id="PF02518">
    <property type="entry name" value="HATPase_c"/>
    <property type="match status" value="1"/>
</dbReference>
<keyword evidence="6" id="KW-0472">Membrane</keyword>
<feature type="domain" description="Histidine kinase/HSP90-like ATPase" evidence="7">
    <location>
        <begin position="134"/>
        <end position="238"/>
    </location>
</feature>
<proteinExistence type="predicted"/>
<dbReference type="EMBL" id="JQ844253">
    <property type="protein sequence ID" value="AGS53841.1"/>
    <property type="molecule type" value="Genomic_DNA"/>
</dbReference>
<organism evidence="8">
    <name type="scientific">uncultured bacterium contig00054</name>
    <dbReference type="NCBI Taxonomy" id="1181538"/>
    <lineage>
        <taxon>Bacteria</taxon>
        <taxon>environmental samples</taxon>
    </lineage>
</organism>
<dbReference type="Gene3D" id="3.30.565.10">
    <property type="entry name" value="Histidine kinase-like ATPase, C-terminal domain"/>
    <property type="match status" value="1"/>
</dbReference>
<comment type="catalytic activity">
    <reaction evidence="1">
        <text>ATP + protein L-histidine = ADP + protein N-phospho-L-histidine.</text>
        <dbReference type="EC" id="2.7.13.3"/>
    </reaction>
</comment>
<dbReference type="PANTHER" id="PTHR24421:SF10">
    <property type="entry name" value="NITRATE_NITRITE SENSOR PROTEIN NARQ"/>
    <property type="match status" value="1"/>
</dbReference>
<accession>A0A806KNR4</accession>
<keyword evidence="6" id="KW-0812">Transmembrane</keyword>
<evidence type="ECO:0000256" key="2">
    <source>
        <dbReference type="ARBA" id="ARBA00012438"/>
    </source>
</evidence>
<evidence type="ECO:0000256" key="4">
    <source>
        <dbReference type="ARBA" id="ARBA00022777"/>
    </source>
</evidence>
<keyword evidence="5" id="KW-0902">Two-component regulatory system</keyword>
<dbReference type="SMART" id="SM00387">
    <property type="entry name" value="HATPase_c"/>
    <property type="match status" value="1"/>
</dbReference>
<dbReference type="GO" id="GO:0000160">
    <property type="term" value="P:phosphorelay signal transduction system"/>
    <property type="evidence" value="ECO:0007669"/>
    <property type="project" value="UniProtKB-KW"/>
</dbReference>
<evidence type="ECO:0000256" key="1">
    <source>
        <dbReference type="ARBA" id="ARBA00000085"/>
    </source>
</evidence>